<feature type="region of interest" description="Disordered" evidence="1">
    <location>
        <begin position="1"/>
        <end position="68"/>
    </location>
</feature>
<feature type="compositionally biased region" description="Basic and acidic residues" evidence="1">
    <location>
        <begin position="25"/>
        <end position="61"/>
    </location>
</feature>
<evidence type="ECO:0000313" key="2">
    <source>
        <dbReference type="EMBL" id="TNN79941.1"/>
    </source>
</evidence>
<accession>A0A4Z2IQ31</accession>
<dbReference type="Proteomes" id="UP000314294">
    <property type="component" value="Unassembled WGS sequence"/>
</dbReference>
<dbReference type="EMBL" id="SRLO01000059">
    <property type="protein sequence ID" value="TNN79941.1"/>
    <property type="molecule type" value="Genomic_DNA"/>
</dbReference>
<keyword evidence="3" id="KW-1185">Reference proteome</keyword>
<organism evidence="2 3">
    <name type="scientific">Liparis tanakae</name>
    <name type="common">Tanaka's snailfish</name>
    <dbReference type="NCBI Taxonomy" id="230148"/>
    <lineage>
        <taxon>Eukaryota</taxon>
        <taxon>Metazoa</taxon>
        <taxon>Chordata</taxon>
        <taxon>Craniata</taxon>
        <taxon>Vertebrata</taxon>
        <taxon>Euteleostomi</taxon>
        <taxon>Actinopterygii</taxon>
        <taxon>Neopterygii</taxon>
        <taxon>Teleostei</taxon>
        <taxon>Neoteleostei</taxon>
        <taxon>Acanthomorphata</taxon>
        <taxon>Eupercaria</taxon>
        <taxon>Perciformes</taxon>
        <taxon>Cottioidei</taxon>
        <taxon>Cottales</taxon>
        <taxon>Liparidae</taxon>
        <taxon>Liparis</taxon>
    </lineage>
</organism>
<evidence type="ECO:0000313" key="3">
    <source>
        <dbReference type="Proteomes" id="UP000314294"/>
    </source>
</evidence>
<sequence length="68" mass="7851">MTDNGSSLTLSNRRGRRPNGLCVHSLDEVIKMKEDPHTTVRGKRERESKSEREGERERETNSELIILD</sequence>
<comment type="caution">
    <text evidence="2">The sequence shown here is derived from an EMBL/GenBank/DDBJ whole genome shotgun (WGS) entry which is preliminary data.</text>
</comment>
<protein>
    <submittedName>
        <fullName evidence="2">Uncharacterized protein</fullName>
    </submittedName>
</protein>
<proteinExistence type="predicted"/>
<dbReference type="AlphaFoldDB" id="A0A4Z2IQ31"/>
<name>A0A4Z2IQ31_9TELE</name>
<feature type="compositionally biased region" description="Polar residues" evidence="1">
    <location>
        <begin position="1"/>
        <end position="12"/>
    </location>
</feature>
<reference evidence="2 3" key="1">
    <citation type="submission" date="2019-03" db="EMBL/GenBank/DDBJ databases">
        <title>First draft genome of Liparis tanakae, snailfish: a comprehensive survey of snailfish specific genes.</title>
        <authorList>
            <person name="Kim W."/>
            <person name="Song I."/>
            <person name="Jeong J.-H."/>
            <person name="Kim D."/>
            <person name="Kim S."/>
            <person name="Ryu S."/>
            <person name="Song J.Y."/>
            <person name="Lee S.K."/>
        </authorList>
    </citation>
    <scope>NUCLEOTIDE SEQUENCE [LARGE SCALE GENOMIC DNA]</scope>
    <source>
        <tissue evidence="2">Muscle</tissue>
    </source>
</reference>
<evidence type="ECO:0000256" key="1">
    <source>
        <dbReference type="SAM" id="MobiDB-lite"/>
    </source>
</evidence>
<gene>
    <name evidence="2" type="ORF">EYF80_009758</name>
</gene>